<reference evidence="3" key="1">
    <citation type="submission" date="2020-11" db="EMBL/GenBank/DDBJ databases">
        <authorList>
            <person name="Tran Van P."/>
        </authorList>
    </citation>
    <scope>NUCLEOTIDE SEQUENCE</scope>
</reference>
<name>A0A7R8WW15_9CRUS</name>
<sequence>MPQAREIAWPMSVEALVTLGRIPHMATGQRPTPCDLEKVRDALLAMDLGDFRTRTVTRLSGGEQARVLIARALAQDAPLIMADEPVAGLDPAHQISTMEIFARLARAGKSVLVSLHDLGLAARHCTRLILLSGGSVVADGPPGDVLTPQSLEQVFGIRAYFDQTPDGPVFQPLEVIG</sequence>
<dbReference type="AlphaFoldDB" id="A0A7R8WW15"/>
<organism evidence="3">
    <name type="scientific">Cyprideis torosa</name>
    <dbReference type="NCBI Taxonomy" id="163714"/>
    <lineage>
        <taxon>Eukaryota</taxon>
        <taxon>Metazoa</taxon>
        <taxon>Ecdysozoa</taxon>
        <taxon>Arthropoda</taxon>
        <taxon>Crustacea</taxon>
        <taxon>Oligostraca</taxon>
        <taxon>Ostracoda</taxon>
        <taxon>Podocopa</taxon>
        <taxon>Podocopida</taxon>
        <taxon>Cytherocopina</taxon>
        <taxon>Cytheroidea</taxon>
        <taxon>Cytherideidae</taxon>
        <taxon>Cyprideis</taxon>
    </lineage>
</organism>
<dbReference type="EMBL" id="OB720918">
    <property type="protein sequence ID" value="CAD7239289.1"/>
    <property type="molecule type" value="Genomic_DNA"/>
</dbReference>
<dbReference type="PANTHER" id="PTHR42794:SF1">
    <property type="entry name" value="HEMIN IMPORT ATP-BINDING PROTEIN HMUV"/>
    <property type="match status" value="1"/>
</dbReference>
<dbReference type="GO" id="GO:0005524">
    <property type="term" value="F:ATP binding"/>
    <property type="evidence" value="ECO:0007669"/>
    <property type="project" value="InterPro"/>
</dbReference>
<keyword evidence="2" id="KW-1278">Translocase</keyword>
<dbReference type="OrthoDB" id="6500128at2759"/>
<dbReference type="Pfam" id="PF00005">
    <property type="entry name" value="ABC_tran"/>
    <property type="match status" value="1"/>
</dbReference>
<evidence type="ECO:0000256" key="1">
    <source>
        <dbReference type="ARBA" id="ARBA00022448"/>
    </source>
</evidence>
<accession>A0A7R8WW15</accession>
<evidence type="ECO:0000313" key="3">
    <source>
        <dbReference type="EMBL" id="CAD7239289.1"/>
    </source>
</evidence>
<dbReference type="Gene3D" id="3.40.50.300">
    <property type="entry name" value="P-loop containing nucleotide triphosphate hydrolases"/>
    <property type="match status" value="1"/>
</dbReference>
<dbReference type="PANTHER" id="PTHR42794">
    <property type="entry name" value="HEMIN IMPORT ATP-BINDING PROTEIN HMUV"/>
    <property type="match status" value="1"/>
</dbReference>
<dbReference type="SUPFAM" id="SSF52540">
    <property type="entry name" value="P-loop containing nucleoside triphosphate hydrolases"/>
    <property type="match status" value="1"/>
</dbReference>
<evidence type="ECO:0000256" key="2">
    <source>
        <dbReference type="ARBA" id="ARBA00022967"/>
    </source>
</evidence>
<protein>
    <submittedName>
        <fullName evidence="3">Uncharacterized protein</fullName>
    </submittedName>
</protein>
<gene>
    <name evidence="3" type="ORF">CTOB1V02_LOCUS17104</name>
</gene>
<dbReference type="GO" id="GO:0016887">
    <property type="term" value="F:ATP hydrolysis activity"/>
    <property type="evidence" value="ECO:0007669"/>
    <property type="project" value="InterPro"/>
</dbReference>
<dbReference type="InterPro" id="IPR003439">
    <property type="entry name" value="ABC_transporter-like_ATP-bd"/>
</dbReference>
<keyword evidence="1" id="KW-0813">Transport</keyword>
<dbReference type="InterPro" id="IPR027417">
    <property type="entry name" value="P-loop_NTPase"/>
</dbReference>
<proteinExistence type="predicted"/>